<protein>
    <submittedName>
        <fullName evidence="1">Uncharacterized protein</fullName>
    </submittedName>
</protein>
<evidence type="ECO:0000313" key="2">
    <source>
        <dbReference type="Proteomes" id="UP000322667"/>
    </source>
</evidence>
<dbReference type="AlphaFoldDB" id="A0A5D2QXI3"/>
<organism evidence="1 2">
    <name type="scientific">Gossypium tomentosum</name>
    <name type="common">Hawaiian cotton</name>
    <name type="synonym">Gossypium sandvicense</name>
    <dbReference type="NCBI Taxonomy" id="34277"/>
    <lineage>
        <taxon>Eukaryota</taxon>
        <taxon>Viridiplantae</taxon>
        <taxon>Streptophyta</taxon>
        <taxon>Embryophyta</taxon>
        <taxon>Tracheophyta</taxon>
        <taxon>Spermatophyta</taxon>
        <taxon>Magnoliopsida</taxon>
        <taxon>eudicotyledons</taxon>
        <taxon>Gunneridae</taxon>
        <taxon>Pentapetalae</taxon>
        <taxon>rosids</taxon>
        <taxon>malvids</taxon>
        <taxon>Malvales</taxon>
        <taxon>Malvaceae</taxon>
        <taxon>Malvoideae</taxon>
        <taxon>Gossypium</taxon>
    </lineage>
</organism>
<evidence type="ECO:0000313" key="1">
    <source>
        <dbReference type="EMBL" id="TYI32040.1"/>
    </source>
</evidence>
<sequence>MSADFEVSPKLKQNQAIYLIQRAIGIGFLHQRLKKEIFQIRQSKRKKKALNKKIRSMRKIQDTTLTTKEKKKRDRGLRKQNGKGILRINDSIANLSLSDSDVSNSRRVLLREAKKT</sequence>
<accession>A0A5D2QXI3</accession>
<dbReference type="EMBL" id="CM017613">
    <property type="protein sequence ID" value="TYI32040.1"/>
    <property type="molecule type" value="Genomic_DNA"/>
</dbReference>
<dbReference type="Proteomes" id="UP000322667">
    <property type="component" value="Chromosome A04"/>
</dbReference>
<name>A0A5D2QXI3_GOSTO</name>
<proteinExistence type="predicted"/>
<keyword evidence="2" id="KW-1185">Reference proteome</keyword>
<gene>
    <name evidence="1" type="ORF">ES332_A04G030000v1</name>
</gene>
<reference evidence="1 2" key="1">
    <citation type="submission" date="2019-07" db="EMBL/GenBank/DDBJ databases">
        <title>WGS assembly of Gossypium tomentosum.</title>
        <authorList>
            <person name="Chen Z.J."/>
            <person name="Sreedasyam A."/>
            <person name="Ando A."/>
            <person name="Song Q."/>
            <person name="De L."/>
            <person name="Hulse-Kemp A."/>
            <person name="Ding M."/>
            <person name="Ye W."/>
            <person name="Kirkbride R."/>
            <person name="Jenkins J."/>
            <person name="Plott C."/>
            <person name="Lovell J."/>
            <person name="Lin Y.-M."/>
            <person name="Vaughn R."/>
            <person name="Liu B."/>
            <person name="Li W."/>
            <person name="Simpson S."/>
            <person name="Scheffler B."/>
            <person name="Saski C."/>
            <person name="Grover C."/>
            <person name="Hu G."/>
            <person name="Conover J."/>
            <person name="Carlson J."/>
            <person name="Shu S."/>
            <person name="Boston L."/>
            <person name="Williams M."/>
            <person name="Peterson D."/>
            <person name="Mcgee K."/>
            <person name="Jones D."/>
            <person name="Wendel J."/>
            <person name="Stelly D."/>
            <person name="Grimwood J."/>
            <person name="Schmutz J."/>
        </authorList>
    </citation>
    <scope>NUCLEOTIDE SEQUENCE [LARGE SCALE GENOMIC DNA]</scope>
    <source>
        <strain evidence="1">7179.01</strain>
    </source>
</reference>